<dbReference type="InterPro" id="IPR036063">
    <property type="entry name" value="Smr_dom_sf"/>
</dbReference>
<feature type="compositionally biased region" description="Polar residues" evidence="1">
    <location>
        <begin position="609"/>
        <end position="623"/>
    </location>
</feature>
<gene>
    <name evidence="4" type="ORF">BG015_000323</name>
</gene>
<dbReference type="GO" id="GO:0005634">
    <property type="term" value="C:nucleus"/>
    <property type="evidence" value="ECO:0007669"/>
    <property type="project" value="TreeGrafter"/>
</dbReference>
<organism evidence="4 5">
    <name type="scientific">Linnemannia schmuckeri</name>
    <dbReference type="NCBI Taxonomy" id="64567"/>
    <lineage>
        <taxon>Eukaryota</taxon>
        <taxon>Fungi</taxon>
        <taxon>Fungi incertae sedis</taxon>
        <taxon>Mucoromycota</taxon>
        <taxon>Mortierellomycotina</taxon>
        <taxon>Mortierellomycetes</taxon>
        <taxon>Mortierellales</taxon>
        <taxon>Mortierellaceae</taxon>
        <taxon>Linnemannia</taxon>
    </lineage>
</organism>
<dbReference type="PANTHER" id="PTHR46535:SF1">
    <property type="entry name" value="NEDD4-BINDING PROTEIN 2"/>
    <property type="match status" value="1"/>
</dbReference>
<protein>
    <recommendedName>
        <fullName evidence="6">Smr domain-containing protein</fullName>
    </recommendedName>
</protein>
<dbReference type="Gene3D" id="1.10.8.10">
    <property type="entry name" value="DNA helicase RuvA subunit, C-terminal domain"/>
    <property type="match status" value="1"/>
</dbReference>
<dbReference type="OrthoDB" id="3231855at2759"/>
<name>A0A9P5S7R7_9FUNG</name>
<feature type="compositionally biased region" description="Acidic residues" evidence="1">
    <location>
        <begin position="290"/>
        <end position="301"/>
    </location>
</feature>
<dbReference type="SUPFAM" id="SSF160443">
    <property type="entry name" value="SMR domain-like"/>
    <property type="match status" value="1"/>
</dbReference>
<dbReference type="Gene3D" id="3.30.1370.110">
    <property type="match status" value="1"/>
</dbReference>
<dbReference type="InterPro" id="IPR052772">
    <property type="entry name" value="Endo/PolyKinase_Domain-Protein"/>
</dbReference>
<dbReference type="Pfam" id="PF08590">
    <property type="entry name" value="DUF1771"/>
    <property type="match status" value="1"/>
</dbReference>
<comment type="caution">
    <text evidence="4">The sequence shown here is derived from an EMBL/GenBank/DDBJ whole genome shotgun (WGS) entry which is preliminary data.</text>
</comment>
<dbReference type="GO" id="GO:0043130">
    <property type="term" value="F:ubiquitin binding"/>
    <property type="evidence" value="ECO:0007669"/>
    <property type="project" value="InterPro"/>
</dbReference>
<feature type="region of interest" description="Disordered" evidence="1">
    <location>
        <begin position="72"/>
        <end position="91"/>
    </location>
</feature>
<feature type="region of interest" description="Disordered" evidence="1">
    <location>
        <begin position="406"/>
        <end position="425"/>
    </location>
</feature>
<dbReference type="InterPro" id="IPR013899">
    <property type="entry name" value="DUF1771"/>
</dbReference>
<dbReference type="Proteomes" id="UP000748756">
    <property type="component" value="Unassembled WGS sequence"/>
</dbReference>
<dbReference type="SMART" id="SM00463">
    <property type="entry name" value="SMR"/>
    <property type="match status" value="1"/>
</dbReference>
<dbReference type="PANTHER" id="PTHR46535">
    <property type="entry name" value="NEDD4-BINDING PROTEIN 2"/>
    <property type="match status" value="1"/>
</dbReference>
<feature type="compositionally biased region" description="Acidic residues" evidence="1">
    <location>
        <begin position="179"/>
        <end position="203"/>
    </location>
</feature>
<feature type="domain" description="Smr" evidence="2">
    <location>
        <begin position="730"/>
        <end position="811"/>
    </location>
</feature>
<feature type="compositionally biased region" description="Polar residues" evidence="1">
    <location>
        <begin position="130"/>
        <end position="155"/>
    </location>
</feature>
<proteinExistence type="predicted"/>
<dbReference type="PROSITE" id="PS51140">
    <property type="entry name" value="CUE"/>
    <property type="match status" value="1"/>
</dbReference>
<evidence type="ECO:0000256" key="1">
    <source>
        <dbReference type="SAM" id="MobiDB-lite"/>
    </source>
</evidence>
<accession>A0A9P5S7R7</accession>
<dbReference type="InterPro" id="IPR003892">
    <property type="entry name" value="CUE"/>
</dbReference>
<feature type="domain" description="CUE" evidence="3">
    <location>
        <begin position="526"/>
        <end position="569"/>
    </location>
</feature>
<feature type="compositionally biased region" description="Basic residues" evidence="1">
    <location>
        <begin position="226"/>
        <end position="240"/>
    </location>
</feature>
<dbReference type="AlphaFoldDB" id="A0A9P5S7R7"/>
<dbReference type="SMART" id="SM00546">
    <property type="entry name" value="CUE"/>
    <property type="match status" value="2"/>
</dbReference>
<keyword evidence="5" id="KW-1185">Reference proteome</keyword>
<evidence type="ECO:0000259" key="3">
    <source>
        <dbReference type="PROSITE" id="PS51140"/>
    </source>
</evidence>
<feature type="region of interest" description="Disordered" evidence="1">
    <location>
        <begin position="130"/>
        <end position="309"/>
    </location>
</feature>
<dbReference type="GO" id="GO:0004519">
    <property type="term" value="F:endonuclease activity"/>
    <property type="evidence" value="ECO:0007669"/>
    <property type="project" value="TreeGrafter"/>
</dbReference>
<evidence type="ECO:0000313" key="5">
    <source>
        <dbReference type="Proteomes" id="UP000748756"/>
    </source>
</evidence>
<evidence type="ECO:0008006" key="6">
    <source>
        <dbReference type="Google" id="ProtNLM"/>
    </source>
</evidence>
<dbReference type="SMART" id="SM01162">
    <property type="entry name" value="DUF1771"/>
    <property type="match status" value="1"/>
</dbReference>
<sequence>MDPQEKLEAMFCPRLDSALVASIYHDMKDFKACIPILSALAADMPRGGAGTPSTGLSTTAAISATYQINGRKQASAPINKNKKSNQAPSTDKNILIWSEEVANSNTPTVAANTTSSSARSGLFKFNKQGQVTNSSSFRQPTTLVNSPATSATQAQPVKASYKATRNPRYMQKHAAVVETLEDTEEDHDQEVPEEDNANDDEQDATLGDAQETFAEDETASAGGPGPKKKKNRRQKRHGKTGKGESLPPSLGATPQRGTWRKEANAGLLGTGGGSDDESNSNNSQKSGDSNEAEEDEDEEGDSVVVPENATRRSINGLKAEELEFLKSCFPDREYSDEYLAQVLKDCRRDLEAAVEMILSQMFLENEQVETSSSGSGSFHSSLTTSSTTTNSLDDAFYEGVQNGKSSRKKWKTTGSGGSGSTTSDGVAAWGAARHQPVWDGQNDPLLKTVDRQEDFLIPESNEWATFDHQISILMNIFHTVPKRTIVSDYHANGAHLFKTVESIEARLKQDSRNGSLAAQGRERQTQFDINLAQLMEMFPEHSAVGLKKMLVYNSGNVQDAMNAVLAADFARADMNDRPITTNGGASMRGNVIPFQADIRYANKNEAPKPTSSGNRLKSLPSTSNPFPGGPRPFPNTIVENANADLYNDDDDPIWCRQRAHEILEQRNELFRKAAKAYQATKGKGAGMGGIAAYYADEGKKLDVQGKQWHMRAARAVVQQHRLDNNDPNLVDLHGLTVSEAQTVVREAVTQWFSRATMQASRIAAKPLKIICGVGSHSKDRIARLYPTILNLLQKDGWRCEAEGGVILVKGVSRIMPSKK</sequence>
<evidence type="ECO:0000313" key="4">
    <source>
        <dbReference type="EMBL" id="KAF9154638.1"/>
    </source>
</evidence>
<evidence type="ECO:0000259" key="2">
    <source>
        <dbReference type="PROSITE" id="PS50828"/>
    </source>
</evidence>
<reference evidence="4" key="1">
    <citation type="journal article" date="2020" name="Fungal Divers.">
        <title>Resolving the Mortierellaceae phylogeny through synthesis of multi-gene phylogenetics and phylogenomics.</title>
        <authorList>
            <person name="Vandepol N."/>
            <person name="Liber J."/>
            <person name="Desiro A."/>
            <person name="Na H."/>
            <person name="Kennedy M."/>
            <person name="Barry K."/>
            <person name="Grigoriev I.V."/>
            <person name="Miller A.N."/>
            <person name="O'Donnell K."/>
            <person name="Stajich J.E."/>
            <person name="Bonito G."/>
        </authorList>
    </citation>
    <scope>NUCLEOTIDE SEQUENCE</scope>
    <source>
        <strain evidence="4">NRRL 6426</strain>
    </source>
</reference>
<dbReference type="CDD" id="cd14279">
    <property type="entry name" value="CUE"/>
    <property type="match status" value="2"/>
</dbReference>
<dbReference type="PROSITE" id="PS50828">
    <property type="entry name" value="SMR"/>
    <property type="match status" value="1"/>
</dbReference>
<feature type="region of interest" description="Disordered" evidence="1">
    <location>
        <begin position="604"/>
        <end position="632"/>
    </location>
</feature>
<dbReference type="InterPro" id="IPR002625">
    <property type="entry name" value="Smr_dom"/>
</dbReference>
<dbReference type="EMBL" id="JAAAUQ010000105">
    <property type="protein sequence ID" value="KAF9154638.1"/>
    <property type="molecule type" value="Genomic_DNA"/>
</dbReference>